<name>A0A4Q9DNH1_9BACL</name>
<dbReference type="RefSeq" id="WP_131015861.1">
    <property type="nucleotide sequence ID" value="NZ_SIRE01000017.1"/>
</dbReference>
<keyword evidence="5" id="KW-1185">Reference proteome</keyword>
<dbReference type="InterPro" id="IPR048587">
    <property type="entry name" value="CvfB_S1_3rd"/>
</dbReference>
<dbReference type="AlphaFoldDB" id="A0A4Q9DNH1"/>
<dbReference type="PIRSF" id="PIRSF012524">
    <property type="entry name" value="YitL_S1"/>
    <property type="match status" value="1"/>
</dbReference>
<proteinExistence type="inferred from homology"/>
<dbReference type="Pfam" id="PF13509">
    <property type="entry name" value="S1_2"/>
    <property type="match status" value="1"/>
</dbReference>
<dbReference type="InterPro" id="IPR039566">
    <property type="entry name" value="CvfB_S1_st"/>
</dbReference>
<dbReference type="InterPro" id="IPR036388">
    <property type="entry name" value="WH-like_DNA-bd_sf"/>
</dbReference>
<keyword evidence="2" id="KW-0472">Membrane</keyword>
<comment type="similarity">
    <text evidence="1">Belongs to the CvfB family.</text>
</comment>
<evidence type="ECO:0000259" key="3">
    <source>
        <dbReference type="PROSITE" id="PS50126"/>
    </source>
</evidence>
<evidence type="ECO:0000256" key="1">
    <source>
        <dbReference type="PIRNR" id="PIRNR012524"/>
    </source>
</evidence>
<organism evidence="4 5">
    <name type="scientific">Paenibacillus thalictri</name>
    <dbReference type="NCBI Taxonomy" id="2527873"/>
    <lineage>
        <taxon>Bacteria</taxon>
        <taxon>Bacillati</taxon>
        <taxon>Bacillota</taxon>
        <taxon>Bacilli</taxon>
        <taxon>Bacillales</taxon>
        <taxon>Paenibacillaceae</taxon>
        <taxon>Paenibacillus</taxon>
    </lineage>
</organism>
<dbReference type="PANTHER" id="PTHR37296:SF1">
    <property type="entry name" value="CONSERVED VIRULENCE FACTOR B"/>
    <property type="match status" value="1"/>
</dbReference>
<dbReference type="Pfam" id="PF21543">
    <property type="entry name" value="CvfB_2nd"/>
    <property type="match status" value="1"/>
</dbReference>
<dbReference type="InterPro" id="IPR040764">
    <property type="entry name" value="CvfB_WH"/>
</dbReference>
<dbReference type="Gene3D" id="1.10.10.10">
    <property type="entry name" value="Winged helix-like DNA-binding domain superfamily/Winged helix DNA-binding domain"/>
    <property type="match status" value="1"/>
</dbReference>
<dbReference type="InterPro" id="IPR048588">
    <property type="entry name" value="CvfB_S1_2nd"/>
</dbReference>
<dbReference type="Pfam" id="PF21191">
    <property type="entry name" value="CvfB_1st"/>
    <property type="match status" value="1"/>
</dbReference>
<dbReference type="Gene3D" id="2.40.50.140">
    <property type="entry name" value="Nucleic acid-binding proteins"/>
    <property type="match status" value="2"/>
</dbReference>
<comment type="caution">
    <text evidence="4">The sequence shown here is derived from an EMBL/GenBank/DDBJ whole genome shotgun (WGS) entry which is preliminary data.</text>
</comment>
<dbReference type="InterPro" id="IPR012340">
    <property type="entry name" value="NA-bd_OB-fold"/>
</dbReference>
<dbReference type="Proteomes" id="UP000293142">
    <property type="component" value="Unassembled WGS sequence"/>
</dbReference>
<evidence type="ECO:0000256" key="2">
    <source>
        <dbReference type="SAM" id="Phobius"/>
    </source>
</evidence>
<dbReference type="InterPro" id="IPR014464">
    <property type="entry name" value="CvfB_fam"/>
</dbReference>
<dbReference type="OrthoDB" id="9801597at2"/>
<evidence type="ECO:0000313" key="4">
    <source>
        <dbReference type="EMBL" id="TBL75414.1"/>
    </source>
</evidence>
<evidence type="ECO:0000313" key="5">
    <source>
        <dbReference type="Proteomes" id="UP000293142"/>
    </source>
</evidence>
<reference evidence="4 5" key="1">
    <citation type="submission" date="2019-02" db="EMBL/GenBank/DDBJ databases">
        <title>Paenibacillus sp. nov., isolated from surface-sterilized tissue of Thalictrum simplex L.</title>
        <authorList>
            <person name="Tuo L."/>
        </authorList>
    </citation>
    <scope>NUCLEOTIDE SEQUENCE [LARGE SCALE GENOMIC DNA]</scope>
    <source>
        <strain evidence="4 5">N2SHLJ1</strain>
    </source>
</reference>
<dbReference type="GO" id="GO:0003676">
    <property type="term" value="F:nucleic acid binding"/>
    <property type="evidence" value="ECO:0007669"/>
    <property type="project" value="InterPro"/>
</dbReference>
<dbReference type="SMART" id="SM00316">
    <property type="entry name" value="S1"/>
    <property type="match status" value="3"/>
</dbReference>
<dbReference type="PROSITE" id="PS50126">
    <property type="entry name" value="S1"/>
    <property type="match status" value="1"/>
</dbReference>
<feature type="domain" description="S1 motif" evidence="3">
    <location>
        <begin position="146"/>
        <end position="211"/>
    </location>
</feature>
<protein>
    <submittedName>
        <fullName evidence="4">RNA-binding protein</fullName>
    </submittedName>
</protein>
<dbReference type="Pfam" id="PF17783">
    <property type="entry name" value="WHD_CvfB"/>
    <property type="match status" value="1"/>
</dbReference>
<dbReference type="InterPro" id="IPR003029">
    <property type="entry name" value="S1_domain"/>
</dbReference>
<sequence length="285" mass="32545">MKLKVAREKSPYGFFLTDGVRDVLLHYSEIVGTIKPGDDIEVYLYYDTEDRLAATMKMPLIRLGEIALLEVADIHPRFGAFLEMGLGRQLLLPFREQPELKELRPQVGDRVFAVLAHDRQGRLVAKLAGEEELQPLCFEAPVTWKNKWFEATVYKPLQMGTFVLIDGGVVGFGVIGFLHSSERMRLLRAGERVKVRIVHIREDGRANVSMRPPKEIGRDEDAEKLLAFLKERPNGAMPYSDETPADVVLQRFQMSKSAFKRALGKLMKEDLVYQEGSWTHMKQKQ</sequence>
<keyword evidence="2" id="KW-0812">Transmembrane</keyword>
<gene>
    <name evidence="4" type="ORF">EYB31_23500</name>
</gene>
<dbReference type="EMBL" id="SIRE01000017">
    <property type="protein sequence ID" value="TBL75414.1"/>
    <property type="molecule type" value="Genomic_DNA"/>
</dbReference>
<accession>A0A4Q9DNH1</accession>
<keyword evidence="2" id="KW-1133">Transmembrane helix</keyword>
<feature type="transmembrane region" description="Helical" evidence="2">
    <location>
        <begin position="159"/>
        <end position="178"/>
    </location>
</feature>
<dbReference type="PANTHER" id="PTHR37296">
    <property type="entry name" value="CONSERVED VIRULENCE FACTOR B"/>
    <property type="match status" value="1"/>
</dbReference>